<dbReference type="EMBL" id="JACHNC010000001">
    <property type="protein sequence ID" value="MBB4752342.1"/>
    <property type="molecule type" value="Genomic_DNA"/>
</dbReference>
<reference evidence="1 2" key="1">
    <citation type="submission" date="2020-08" db="EMBL/GenBank/DDBJ databases">
        <title>Sequencing the genomes of 1000 actinobacteria strains.</title>
        <authorList>
            <person name="Klenk H.-P."/>
        </authorList>
    </citation>
    <scope>NUCLEOTIDE SEQUENCE [LARGE SCALE GENOMIC DNA]</scope>
    <source>
        <strain evidence="1 2">DSM 43150</strain>
    </source>
</reference>
<dbReference type="AlphaFoldDB" id="A0A7W7MJ73"/>
<evidence type="ECO:0000313" key="1">
    <source>
        <dbReference type="EMBL" id="MBB4752342.1"/>
    </source>
</evidence>
<sequence length="91" mass="9528">MSARLLTGGGSGLDGMVGAIALGATRSSARSTGRARFPTSSTRRCRRWPGISEGEAEGLRQAFGIETIGDLADNPFVRAAVAIREMAKIAY</sequence>
<dbReference type="RefSeq" id="WP_223196236.1">
    <property type="nucleotide sequence ID" value="NZ_BOMP01000167.1"/>
</dbReference>
<accession>A0A7W7MJ73</accession>
<gene>
    <name evidence="1" type="ORF">BJ964_006503</name>
</gene>
<comment type="caution">
    <text evidence="1">The sequence shown here is derived from an EMBL/GenBank/DDBJ whole genome shotgun (WGS) entry which is preliminary data.</text>
</comment>
<organism evidence="1 2">
    <name type="scientific">Actinoplanes lobatus</name>
    <dbReference type="NCBI Taxonomy" id="113568"/>
    <lineage>
        <taxon>Bacteria</taxon>
        <taxon>Bacillati</taxon>
        <taxon>Actinomycetota</taxon>
        <taxon>Actinomycetes</taxon>
        <taxon>Micromonosporales</taxon>
        <taxon>Micromonosporaceae</taxon>
        <taxon>Actinoplanes</taxon>
    </lineage>
</organism>
<protein>
    <submittedName>
        <fullName evidence="1">Uncharacterized protein</fullName>
    </submittedName>
</protein>
<proteinExistence type="predicted"/>
<evidence type="ECO:0000313" key="2">
    <source>
        <dbReference type="Proteomes" id="UP000590511"/>
    </source>
</evidence>
<name>A0A7W7MJ73_9ACTN</name>
<dbReference type="Proteomes" id="UP000590511">
    <property type="component" value="Unassembled WGS sequence"/>
</dbReference>